<keyword evidence="4" id="KW-1185">Reference proteome</keyword>
<dbReference type="CDD" id="cd00293">
    <property type="entry name" value="USP-like"/>
    <property type="match status" value="2"/>
</dbReference>
<dbReference type="KEGG" id="ndk:I601_2003"/>
<dbReference type="EMBL" id="CP015079">
    <property type="protein sequence ID" value="ANH38431.1"/>
    <property type="molecule type" value="Genomic_DNA"/>
</dbReference>
<dbReference type="InterPro" id="IPR006015">
    <property type="entry name" value="Universal_stress_UspA"/>
</dbReference>
<sequence length="310" mass="32374">MTTSDDATPTSTATGPALATEVSSHGAVVVAVDGSEHGERALAWGARQAALHHRTLAVVHVWEPVPSMWLDISGIDHAILYAELAQQGRDFALAARDRALELHPDLEVEAVVGRGDVRGELMRIAKEASVLVLGSRGHGPVRSLLLGSVSAAVARHAPCPVVVVRPGGTGGGGILVGIDGTERSMGAVAAAYDQAAATGEKLTVLHCFWDARVAYAGVMEVEDENDVADVRSLVSETLAGLSDKHPDVEVEVRLVRGLADQVLVAESQGRDLVVLGYHRQSAVGEVLFPSVVTSVLEHVHGAVLVVPSHA</sequence>
<dbReference type="PANTHER" id="PTHR46268:SF6">
    <property type="entry name" value="UNIVERSAL STRESS PROTEIN UP12"/>
    <property type="match status" value="1"/>
</dbReference>
<dbReference type="Pfam" id="PF00582">
    <property type="entry name" value="Usp"/>
    <property type="match status" value="2"/>
</dbReference>
<evidence type="ECO:0000259" key="2">
    <source>
        <dbReference type="Pfam" id="PF00582"/>
    </source>
</evidence>
<dbReference type="RefSeq" id="WP_068108877.1">
    <property type="nucleotide sequence ID" value="NZ_CP015079.1"/>
</dbReference>
<dbReference type="STRING" id="1300347.I601_2003"/>
<dbReference type="PRINTS" id="PR01438">
    <property type="entry name" value="UNVRSLSTRESS"/>
</dbReference>
<name>A0A1A9GLS3_9ACTN</name>
<dbReference type="PATRIC" id="fig|1300347.3.peg.2002"/>
<evidence type="ECO:0000313" key="4">
    <source>
        <dbReference type="Proteomes" id="UP000077868"/>
    </source>
</evidence>
<organism evidence="3 4">
    <name type="scientific">Nocardioides dokdonensis FR1436</name>
    <dbReference type="NCBI Taxonomy" id="1300347"/>
    <lineage>
        <taxon>Bacteria</taxon>
        <taxon>Bacillati</taxon>
        <taxon>Actinomycetota</taxon>
        <taxon>Actinomycetes</taxon>
        <taxon>Propionibacteriales</taxon>
        <taxon>Nocardioidaceae</taxon>
        <taxon>Nocardioides</taxon>
    </lineage>
</organism>
<reference evidence="3 4" key="1">
    <citation type="submission" date="2016-03" db="EMBL/GenBank/DDBJ databases">
        <title>Complete genome sequence of a soil Actinobacterium, Nocardioides dokdonensis FR1436.</title>
        <authorList>
            <person name="Kwon S.-K."/>
            <person name="Kim K."/>
            <person name="Kim J.F."/>
        </authorList>
    </citation>
    <scope>NUCLEOTIDE SEQUENCE [LARGE SCALE GENOMIC DNA]</scope>
    <source>
        <strain evidence="3 4">FR1436</strain>
    </source>
</reference>
<proteinExistence type="inferred from homology"/>
<dbReference type="Proteomes" id="UP000077868">
    <property type="component" value="Chromosome"/>
</dbReference>
<dbReference type="InterPro" id="IPR014729">
    <property type="entry name" value="Rossmann-like_a/b/a_fold"/>
</dbReference>
<feature type="domain" description="UspA" evidence="2">
    <location>
        <begin position="28"/>
        <end position="165"/>
    </location>
</feature>
<dbReference type="Gene3D" id="3.40.50.620">
    <property type="entry name" value="HUPs"/>
    <property type="match status" value="2"/>
</dbReference>
<protein>
    <submittedName>
        <fullName evidence="3">Universal stress protein</fullName>
    </submittedName>
</protein>
<evidence type="ECO:0000256" key="1">
    <source>
        <dbReference type="ARBA" id="ARBA00008791"/>
    </source>
</evidence>
<dbReference type="OrthoDB" id="3873975at2"/>
<gene>
    <name evidence="3" type="ORF">I601_2003</name>
</gene>
<dbReference type="PANTHER" id="PTHR46268">
    <property type="entry name" value="STRESS RESPONSE PROTEIN NHAX"/>
    <property type="match status" value="1"/>
</dbReference>
<feature type="domain" description="UspA" evidence="2">
    <location>
        <begin position="174"/>
        <end position="307"/>
    </location>
</feature>
<dbReference type="InterPro" id="IPR006016">
    <property type="entry name" value="UspA"/>
</dbReference>
<accession>A0A1A9GLS3</accession>
<evidence type="ECO:0000313" key="3">
    <source>
        <dbReference type="EMBL" id="ANH38431.1"/>
    </source>
</evidence>
<dbReference type="AlphaFoldDB" id="A0A1A9GLS3"/>
<dbReference type="SUPFAM" id="SSF52402">
    <property type="entry name" value="Adenine nucleotide alpha hydrolases-like"/>
    <property type="match status" value="2"/>
</dbReference>
<comment type="similarity">
    <text evidence="1">Belongs to the universal stress protein A family.</text>
</comment>